<protein>
    <submittedName>
        <fullName evidence="1">Uncharacterized protein</fullName>
    </submittedName>
</protein>
<evidence type="ECO:0000313" key="1">
    <source>
        <dbReference type="EMBL" id="CAB4196589.1"/>
    </source>
</evidence>
<sequence length="197" mass="22642">MRQFNKLVDAISYYKLCPICDSDLSINDKNLLYEYNIKDLSKRLAFELSSHSDDILFVNPITEEVELVVGTRSPTIIRGKQIFVKSTPNYYVYSGVFANALTIECSFCCKFSYVLQVWVDLTENKISGIYLNSENILYEDKNNIVHEIKISFATKKLRYSCFDVDGSEKHAELPIIPVNINNLEDAVARIKRLLIFS</sequence>
<dbReference type="EMBL" id="LR797252">
    <property type="protein sequence ID" value="CAB4196589.1"/>
    <property type="molecule type" value="Genomic_DNA"/>
</dbReference>
<reference evidence="1" key="1">
    <citation type="submission" date="2020-05" db="EMBL/GenBank/DDBJ databases">
        <authorList>
            <person name="Chiriac C."/>
            <person name="Salcher M."/>
            <person name="Ghai R."/>
            <person name="Kavagutti S V."/>
        </authorList>
    </citation>
    <scope>NUCLEOTIDE SEQUENCE</scope>
</reference>
<gene>
    <name evidence="1" type="ORF">UFOVP1290_109</name>
</gene>
<organism evidence="1">
    <name type="scientific">uncultured Caudovirales phage</name>
    <dbReference type="NCBI Taxonomy" id="2100421"/>
    <lineage>
        <taxon>Viruses</taxon>
        <taxon>Duplodnaviria</taxon>
        <taxon>Heunggongvirae</taxon>
        <taxon>Uroviricota</taxon>
        <taxon>Caudoviricetes</taxon>
        <taxon>Peduoviridae</taxon>
        <taxon>Maltschvirus</taxon>
        <taxon>Maltschvirus maltsch</taxon>
    </lineage>
</organism>
<accession>A0A6J5RHW0</accession>
<name>A0A6J5RHW0_9CAUD</name>
<proteinExistence type="predicted"/>